<dbReference type="RefSeq" id="XP_004503197.1">
    <property type="nucleotide sequence ID" value="XM_004503140.1"/>
</dbReference>
<name>A0A1S2YER1_CICAR</name>
<dbReference type="AlphaFoldDB" id="A0A1S2YER1"/>
<organism evidence="5 6">
    <name type="scientific">Cicer arietinum</name>
    <name type="common">Chickpea</name>
    <name type="synonym">Garbanzo</name>
    <dbReference type="NCBI Taxonomy" id="3827"/>
    <lineage>
        <taxon>Eukaryota</taxon>
        <taxon>Viridiplantae</taxon>
        <taxon>Streptophyta</taxon>
        <taxon>Embryophyta</taxon>
        <taxon>Tracheophyta</taxon>
        <taxon>Spermatophyta</taxon>
        <taxon>Magnoliopsida</taxon>
        <taxon>eudicotyledons</taxon>
        <taxon>Gunneridae</taxon>
        <taxon>Pentapetalae</taxon>
        <taxon>rosids</taxon>
        <taxon>fabids</taxon>
        <taxon>Fabales</taxon>
        <taxon>Fabaceae</taxon>
        <taxon>Papilionoideae</taxon>
        <taxon>50 kb inversion clade</taxon>
        <taxon>NPAAA clade</taxon>
        <taxon>Hologalegina</taxon>
        <taxon>IRL clade</taxon>
        <taxon>Cicereae</taxon>
        <taxon>Cicer</taxon>
    </lineage>
</organism>
<dbReference type="KEGG" id="cam:101496981"/>
<dbReference type="InterPro" id="IPR025287">
    <property type="entry name" value="WAK_GUB"/>
</dbReference>
<evidence type="ECO:0000313" key="6">
    <source>
        <dbReference type="RefSeq" id="XP_004503197.1"/>
    </source>
</evidence>
<dbReference type="STRING" id="3827.A0A1S2YER1"/>
<gene>
    <name evidence="6" type="primary">LOC101496981</name>
</gene>
<dbReference type="GO" id="GO:0016020">
    <property type="term" value="C:membrane"/>
    <property type="evidence" value="ECO:0007669"/>
    <property type="project" value="UniProtKB-SubCell"/>
</dbReference>
<dbReference type="PaxDb" id="3827-XP_004503197.1"/>
<evidence type="ECO:0000256" key="3">
    <source>
        <dbReference type="SAM" id="SignalP"/>
    </source>
</evidence>
<accession>A0A1S2YER1</accession>
<feature type="chain" id="PRO_5010240775" evidence="3">
    <location>
        <begin position="33"/>
        <end position="276"/>
    </location>
</feature>
<comment type="subcellular location">
    <subcellularLocation>
        <location evidence="1">Membrane</location>
        <topology evidence="1">Single-pass membrane protein</topology>
    </subcellularLocation>
</comment>
<feature type="signal peptide" evidence="3">
    <location>
        <begin position="1"/>
        <end position="32"/>
    </location>
</feature>
<dbReference type="PANTHER" id="PTHR33355:SF15">
    <property type="entry name" value="WALL-ASSOCIATED RECEPTOR KINASE GALACTURONAN-BINDING DOMAIN-CONTAINING PROTEIN"/>
    <property type="match status" value="1"/>
</dbReference>
<evidence type="ECO:0000259" key="4">
    <source>
        <dbReference type="Pfam" id="PF13947"/>
    </source>
</evidence>
<dbReference type="Proteomes" id="UP000087171">
    <property type="component" value="Chromosome Ca6"/>
</dbReference>
<dbReference type="GO" id="GO:0030247">
    <property type="term" value="F:polysaccharide binding"/>
    <property type="evidence" value="ECO:0007669"/>
    <property type="project" value="InterPro"/>
</dbReference>
<evidence type="ECO:0000256" key="2">
    <source>
        <dbReference type="ARBA" id="ARBA00022729"/>
    </source>
</evidence>
<dbReference type="PANTHER" id="PTHR33355">
    <property type="entry name" value="WALL-ASSOCIATED RECEPTOR KINASE CARBOXY-TERMINAL PROTEIN-RELATED"/>
    <property type="match status" value="1"/>
</dbReference>
<protein>
    <submittedName>
        <fullName evidence="6">Wall-associated receptor kinase-like 15</fullName>
    </submittedName>
</protein>
<reference evidence="5" key="1">
    <citation type="journal article" date="2013" name="Nat. Biotechnol.">
        <title>Draft genome sequence of chickpea (Cicer arietinum) provides a resource for trait improvement.</title>
        <authorList>
            <person name="Varshney R.K."/>
            <person name="Song C."/>
            <person name="Saxena R.K."/>
            <person name="Azam S."/>
            <person name="Yu S."/>
            <person name="Sharpe A.G."/>
            <person name="Cannon S."/>
            <person name="Baek J."/>
            <person name="Rosen B.D."/>
            <person name="Tar'an B."/>
            <person name="Millan T."/>
            <person name="Zhang X."/>
            <person name="Ramsay L.D."/>
            <person name="Iwata A."/>
            <person name="Wang Y."/>
            <person name="Nelson W."/>
            <person name="Farmer A.D."/>
            <person name="Gaur P.M."/>
            <person name="Soderlund C."/>
            <person name="Penmetsa R.V."/>
            <person name="Xu C."/>
            <person name="Bharti A.K."/>
            <person name="He W."/>
            <person name="Winter P."/>
            <person name="Zhao S."/>
            <person name="Hane J.K."/>
            <person name="Carrasquilla-Garcia N."/>
            <person name="Condie J.A."/>
            <person name="Upadhyaya H.D."/>
            <person name="Luo M.C."/>
            <person name="Thudi M."/>
            <person name="Gowda C.L."/>
            <person name="Singh N.P."/>
            <person name="Lichtenzveig J."/>
            <person name="Gali K.K."/>
            <person name="Rubio J."/>
            <person name="Nadarajan N."/>
            <person name="Dolezel J."/>
            <person name="Bansal K.C."/>
            <person name="Xu X."/>
            <person name="Edwards D."/>
            <person name="Zhang G."/>
            <person name="Kahl G."/>
            <person name="Gil J."/>
            <person name="Singh K.B."/>
            <person name="Datta S.K."/>
            <person name="Jackson S.A."/>
            <person name="Wang J."/>
            <person name="Cook D.R."/>
        </authorList>
    </citation>
    <scope>NUCLEOTIDE SEQUENCE [LARGE SCALE GENOMIC DNA]</scope>
    <source>
        <strain evidence="5">cv. CDC Frontier</strain>
    </source>
</reference>
<keyword evidence="5" id="KW-1185">Reference proteome</keyword>
<sequence length="276" mass="29973">MGLKTQFSLFAPMKSTTRFLLLTSSLLLLTCATHVTSVTTCPPCGNTTVPFPLSTTATCGDPLYKIRCSSTGTLIFDTLNNSYPIESIDPKTQRLVIQPAPLIPNTCITTDKVHQGIQLNNSLPFNITSSNTIVYLNCTLLLLQSPLNCSSSSLCHSYINATASVSTCQSGPVCCTFRTGGSSTSYMIRVRDVGCSAYSSFVNLDWALPVDRWSRPGLEIQWQSPRETVCGSQTDCDSATSTCREDGFSSNGIRRCFCNGDLLWDPIHGVCTQTQL</sequence>
<dbReference type="eggNOG" id="KOG1187">
    <property type="taxonomic scope" value="Eukaryota"/>
</dbReference>
<dbReference type="Pfam" id="PF13947">
    <property type="entry name" value="GUB_WAK_bind"/>
    <property type="match status" value="1"/>
</dbReference>
<evidence type="ECO:0000313" key="5">
    <source>
        <dbReference type="Proteomes" id="UP000087171"/>
    </source>
</evidence>
<dbReference type="OrthoDB" id="1918322at2759"/>
<reference evidence="6" key="2">
    <citation type="submission" date="2025-08" db="UniProtKB">
        <authorList>
            <consortium name="RefSeq"/>
        </authorList>
    </citation>
    <scope>IDENTIFICATION</scope>
    <source>
        <tissue evidence="6">Etiolated seedlings</tissue>
    </source>
</reference>
<evidence type="ECO:0000256" key="1">
    <source>
        <dbReference type="ARBA" id="ARBA00004167"/>
    </source>
</evidence>
<dbReference type="GeneID" id="101496981"/>
<feature type="domain" description="Wall-associated receptor kinase galacturonan-binding" evidence="4">
    <location>
        <begin position="41"/>
        <end position="97"/>
    </location>
</feature>
<keyword evidence="2 3" id="KW-0732">Signal</keyword>
<proteinExistence type="predicted"/>